<evidence type="ECO:0000256" key="1">
    <source>
        <dbReference type="ARBA" id="ARBA00001637"/>
    </source>
</evidence>
<protein>
    <recommendedName>
        <fullName evidence="3">cyclic pyranopterin monophosphate synthase</fullName>
        <ecNumber evidence="3">4.6.1.17</ecNumber>
    </recommendedName>
</protein>
<dbReference type="InterPro" id="IPR002820">
    <property type="entry name" value="Mopterin_CF_biosynth-C_dom"/>
</dbReference>
<evidence type="ECO:0000313" key="7">
    <source>
        <dbReference type="EMBL" id="GAA5805447.1"/>
    </source>
</evidence>
<dbReference type="Gene3D" id="3.30.70.640">
    <property type="entry name" value="Molybdopterin cofactor biosynthesis C (MoaC) domain"/>
    <property type="match status" value="1"/>
</dbReference>
<comment type="caution">
    <text evidence="7">The sequence shown here is derived from an EMBL/GenBank/DDBJ whole genome shotgun (WGS) entry which is preliminary data.</text>
</comment>
<dbReference type="PANTHER" id="PTHR22960">
    <property type="entry name" value="MOLYBDOPTERIN COFACTOR SYNTHESIS PROTEIN A"/>
    <property type="match status" value="1"/>
</dbReference>
<evidence type="ECO:0000256" key="2">
    <source>
        <dbReference type="ARBA" id="ARBA00005046"/>
    </source>
</evidence>
<dbReference type="InterPro" id="IPR047594">
    <property type="entry name" value="MoaC_bact/euk"/>
</dbReference>
<dbReference type="SUPFAM" id="SSF55040">
    <property type="entry name" value="Molybdenum cofactor biosynthesis protein C, MoaC"/>
    <property type="match status" value="1"/>
</dbReference>
<dbReference type="InterPro" id="IPR023045">
    <property type="entry name" value="MoaC"/>
</dbReference>
<name>A0ABP9YGP5_9FUNG</name>
<dbReference type="CDD" id="cd01420">
    <property type="entry name" value="MoaC_PE"/>
    <property type="match status" value="1"/>
</dbReference>
<gene>
    <name evidence="7" type="ORF">HPULCUR_010963</name>
</gene>
<proteinExistence type="inferred from homology"/>
<reference evidence="7 8" key="1">
    <citation type="submission" date="2024-04" db="EMBL/GenBank/DDBJ databases">
        <title>genome sequences of Mucor flavus KT1a and Helicostylum pulchrum KT1b strains isolation_sourced from the surface of a dry-aged beef.</title>
        <authorList>
            <person name="Toyotome T."/>
            <person name="Hosono M."/>
            <person name="Torimaru M."/>
            <person name="Fukuda K."/>
            <person name="Mikami N."/>
        </authorList>
    </citation>
    <scope>NUCLEOTIDE SEQUENCE [LARGE SCALE GENOMIC DNA]</scope>
    <source>
        <strain evidence="7 8">KT1b</strain>
    </source>
</reference>
<accession>A0ABP9YGP5</accession>
<keyword evidence="8" id="KW-1185">Reference proteome</keyword>
<dbReference type="EMBL" id="BAABUJ010000045">
    <property type="protein sequence ID" value="GAA5805447.1"/>
    <property type="molecule type" value="Genomic_DNA"/>
</dbReference>
<comment type="catalytic activity">
    <reaction evidence="1">
        <text>(8S)-3',8-cyclo-7,8-dihydroguanosine 5'-triphosphate = cyclic pyranopterin phosphate + diphosphate</text>
        <dbReference type="Rhea" id="RHEA:49580"/>
        <dbReference type="ChEBI" id="CHEBI:33019"/>
        <dbReference type="ChEBI" id="CHEBI:59648"/>
        <dbReference type="ChEBI" id="CHEBI:131766"/>
        <dbReference type="EC" id="4.6.1.17"/>
    </reaction>
</comment>
<dbReference type="NCBIfam" id="TIGR00581">
    <property type="entry name" value="moaC"/>
    <property type="match status" value="1"/>
</dbReference>
<evidence type="ECO:0000256" key="3">
    <source>
        <dbReference type="ARBA" id="ARBA00012575"/>
    </source>
</evidence>
<evidence type="ECO:0000256" key="4">
    <source>
        <dbReference type="ARBA" id="ARBA00023150"/>
    </source>
</evidence>
<evidence type="ECO:0000256" key="5">
    <source>
        <dbReference type="ARBA" id="ARBA00023239"/>
    </source>
</evidence>
<dbReference type="HAMAP" id="MF_01224_B">
    <property type="entry name" value="MoaC_B"/>
    <property type="match status" value="1"/>
</dbReference>
<dbReference type="InterPro" id="IPR036522">
    <property type="entry name" value="MoaC_sf"/>
</dbReference>
<feature type="domain" description="Molybdopterin cofactor biosynthesis C (MoaC)" evidence="6">
    <location>
        <begin position="51"/>
        <end position="188"/>
    </location>
</feature>
<organism evidence="7 8">
    <name type="scientific">Helicostylum pulchrum</name>
    <dbReference type="NCBI Taxonomy" id="562976"/>
    <lineage>
        <taxon>Eukaryota</taxon>
        <taxon>Fungi</taxon>
        <taxon>Fungi incertae sedis</taxon>
        <taxon>Mucoromycota</taxon>
        <taxon>Mucoromycotina</taxon>
        <taxon>Mucoromycetes</taxon>
        <taxon>Mucorales</taxon>
        <taxon>Mucorineae</taxon>
        <taxon>Mucoraceae</taxon>
        <taxon>Helicostylum</taxon>
    </lineage>
</organism>
<evidence type="ECO:0000259" key="6">
    <source>
        <dbReference type="Pfam" id="PF01967"/>
    </source>
</evidence>
<sequence>MQRYSSRTIPTYLLSAPAMQWAHQRSYYSTKADAEEPRLTHTDPDTGEARMVSVTDKTPTKREAKAIGRIVLPDQAYKLLKDNQVHSMKGNVLTVAQIAGIQAAKATSNLIPLCHPLLLGLIDVRLWLDDAKRSVECESVVQTSGKTGVEMEALTATSVALLTVYDMCKAATKEMVIQDIRVVSKTGGKSGPWKSDL</sequence>
<dbReference type="Proteomes" id="UP001476247">
    <property type="component" value="Unassembled WGS sequence"/>
</dbReference>
<keyword evidence="4" id="KW-0501">Molybdenum cofactor biosynthesis</keyword>
<keyword evidence="5" id="KW-0456">Lyase</keyword>
<dbReference type="NCBIfam" id="NF006870">
    <property type="entry name" value="PRK09364.1"/>
    <property type="match status" value="1"/>
</dbReference>
<evidence type="ECO:0000313" key="8">
    <source>
        <dbReference type="Proteomes" id="UP001476247"/>
    </source>
</evidence>
<dbReference type="EC" id="4.6.1.17" evidence="3"/>
<dbReference type="Pfam" id="PF01967">
    <property type="entry name" value="MoaC"/>
    <property type="match status" value="1"/>
</dbReference>
<dbReference type="InterPro" id="IPR050105">
    <property type="entry name" value="MoCo_biosynth_MoaA/MoaC"/>
</dbReference>
<comment type="pathway">
    <text evidence="2">Cofactor biosynthesis; molybdopterin biosynthesis.</text>
</comment>